<comment type="function">
    <text evidence="14">Required for disulfide bond formation in some periplasmic proteins. Acts by oxidizing the DsbA protein.</text>
</comment>
<dbReference type="InterPro" id="IPR050183">
    <property type="entry name" value="DsbB"/>
</dbReference>
<evidence type="ECO:0000256" key="2">
    <source>
        <dbReference type="ARBA" id="ARBA00008823"/>
    </source>
</evidence>
<evidence type="ECO:0000256" key="7">
    <source>
        <dbReference type="ARBA" id="ARBA00022982"/>
    </source>
</evidence>
<feature type="topological domain" description="Cytoplasmic" evidence="14">
    <location>
        <begin position="172"/>
        <end position="179"/>
    </location>
</feature>
<feature type="disulfide bond" description="Redox-active" evidence="14">
    <location>
        <begin position="43"/>
        <end position="46"/>
    </location>
</feature>
<evidence type="ECO:0000256" key="9">
    <source>
        <dbReference type="ARBA" id="ARBA00023002"/>
    </source>
</evidence>
<comment type="subcellular location">
    <subcellularLocation>
        <location evidence="1">Cell inner membrane</location>
        <topology evidence="1">Multi-pass membrane protein</topology>
    </subcellularLocation>
    <subcellularLocation>
        <location evidence="14">Cell membrane</location>
        <topology evidence="14">Multi-pass membrane protein</topology>
    </subcellularLocation>
</comment>
<dbReference type="InterPro" id="IPR022920">
    <property type="entry name" value="Disulphide_bond_form_DsbB"/>
</dbReference>
<evidence type="ECO:0000256" key="6">
    <source>
        <dbReference type="ARBA" id="ARBA00022692"/>
    </source>
</evidence>
<accession>A0A316FWJ5</accession>
<dbReference type="Proteomes" id="UP000245790">
    <property type="component" value="Unassembled WGS sequence"/>
</dbReference>
<keyword evidence="5" id="KW-0997">Cell inner membrane</keyword>
<feature type="transmembrane region" description="Helical" evidence="15">
    <location>
        <begin position="47"/>
        <end position="65"/>
    </location>
</feature>
<evidence type="ECO:0000256" key="8">
    <source>
        <dbReference type="ARBA" id="ARBA00022989"/>
    </source>
</evidence>
<evidence type="ECO:0000256" key="4">
    <source>
        <dbReference type="ARBA" id="ARBA00022475"/>
    </source>
</evidence>
<dbReference type="PANTHER" id="PTHR36570">
    <property type="entry name" value="DISULFIDE BOND FORMATION PROTEIN B"/>
    <property type="match status" value="1"/>
</dbReference>
<dbReference type="SUPFAM" id="SSF158442">
    <property type="entry name" value="DsbB-like"/>
    <property type="match status" value="1"/>
</dbReference>
<evidence type="ECO:0000256" key="14">
    <source>
        <dbReference type="HAMAP-Rule" id="MF_00286"/>
    </source>
</evidence>
<feature type="transmembrane region" description="Helical" evidence="15">
    <location>
        <begin position="153"/>
        <end position="173"/>
    </location>
</feature>
<gene>
    <name evidence="14" type="primary">dsbB</name>
    <name evidence="16" type="ORF">C8D97_104137</name>
</gene>
<evidence type="ECO:0000313" key="16">
    <source>
        <dbReference type="EMBL" id="PWK52919.1"/>
    </source>
</evidence>
<evidence type="ECO:0000313" key="17">
    <source>
        <dbReference type="Proteomes" id="UP000245790"/>
    </source>
</evidence>
<evidence type="ECO:0000256" key="1">
    <source>
        <dbReference type="ARBA" id="ARBA00004429"/>
    </source>
</evidence>
<keyword evidence="4 14" id="KW-1003">Cell membrane</keyword>
<feature type="transmembrane region" description="Helical" evidence="15">
    <location>
        <begin position="16"/>
        <end position="35"/>
    </location>
</feature>
<keyword evidence="10 14" id="KW-0472">Membrane</keyword>
<dbReference type="EMBL" id="QGGU01000004">
    <property type="protein sequence ID" value="PWK52919.1"/>
    <property type="molecule type" value="Genomic_DNA"/>
</dbReference>
<comment type="similarity">
    <text evidence="2 14">Belongs to the DsbB family.</text>
</comment>
<dbReference type="PANTHER" id="PTHR36570:SF3">
    <property type="entry name" value="DISULFIDE BOND FORMATION PROTEIN B"/>
    <property type="match status" value="1"/>
</dbReference>
<dbReference type="AlphaFoldDB" id="A0A316FWJ5"/>
<evidence type="ECO:0000256" key="15">
    <source>
        <dbReference type="SAM" id="Phobius"/>
    </source>
</evidence>
<name>A0A316FWJ5_9GAMM</name>
<dbReference type="HAMAP" id="MF_00286">
    <property type="entry name" value="DsbB"/>
    <property type="match status" value="1"/>
</dbReference>
<feature type="topological domain" description="Periplasmic" evidence="14">
    <location>
        <begin position="34"/>
        <end position="51"/>
    </location>
</feature>
<dbReference type="GO" id="GO:0009055">
    <property type="term" value="F:electron transfer activity"/>
    <property type="evidence" value="ECO:0007669"/>
    <property type="project" value="UniProtKB-UniRule"/>
</dbReference>
<keyword evidence="9 14" id="KW-0560">Oxidoreductase</keyword>
<reference evidence="16 17" key="1">
    <citation type="submission" date="2018-05" db="EMBL/GenBank/DDBJ databases">
        <title>Genomic Encyclopedia of Type Strains, Phase IV (KMG-IV): sequencing the most valuable type-strain genomes for metagenomic binning, comparative biology and taxonomic classification.</title>
        <authorList>
            <person name="Goeker M."/>
        </authorList>
    </citation>
    <scope>NUCLEOTIDE SEQUENCE [LARGE SCALE GENOMIC DNA]</scope>
    <source>
        <strain evidence="16 17">DSM 25350</strain>
    </source>
</reference>
<dbReference type="Gene3D" id="1.20.1550.10">
    <property type="entry name" value="DsbB-like"/>
    <property type="match status" value="1"/>
</dbReference>
<keyword evidence="7 14" id="KW-0249">Electron transport</keyword>
<keyword evidence="3 14" id="KW-0813">Transport</keyword>
<keyword evidence="17" id="KW-1185">Reference proteome</keyword>
<evidence type="ECO:0000256" key="10">
    <source>
        <dbReference type="ARBA" id="ARBA00023136"/>
    </source>
</evidence>
<keyword evidence="6 14" id="KW-0812">Transmembrane</keyword>
<proteinExistence type="inferred from homology"/>
<protein>
    <recommendedName>
        <fullName evidence="14">Disulfide bond formation protein B</fullName>
    </recommendedName>
    <alternativeName>
        <fullName evidence="14">Disulfide oxidoreductase</fullName>
    </alternativeName>
</protein>
<keyword evidence="11 14" id="KW-1015">Disulfide bond</keyword>
<dbReference type="GO" id="GO:0006457">
    <property type="term" value="P:protein folding"/>
    <property type="evidence" value="ECO:0007669"/>
    <property type="project" value="InterPro"/>
</dbReference>
<evidence type="ECO:0000256" key="5">
    <source>
        <dbReference type="ARBA" id="ARBA00022519"/>
    </source>
</evidence>
<dbReference type="Pfam" id="PF02600">
    <property type="entry name" value="DsbB"/>
    <property type="match status" value="1"/>
</dbReference>
<feature type="transmembrane region" description="Helical" evidence="15">
    <location>
        <begin position="77"/>
        <end position="98"/>
    </location>
</feature>
<sequence>MTLTDRISSIIHLRRFNLFIALFCAGLIGAALYFQHVDNLDPCPLCIFQRVIVIAFGIVFLLKALHKPKPESFMQWIYFTLGLLVAAVGIGLAGRHVWLQSLPEHLVPACGPALDYLMEALPFLEVIEVVMQGSGECAKEDGWQFLWLNMPQWMLVIFCGFALFCLIGLWTRWQQRKPF</sequence>
<comment type="caution">
    <text evidence="16">The sequence shown here is derived from an EMBL/GenBank/DDBJ whole genome shotgun (WGS) entry which is preliminary data.</text>
</comment>
<keyword evidence="12 14" id="KW-0143">Chaperone</keyword>
<dbReference type="InterPro" id="IPR003752">
    <property type="entry name" value="DiS_bond_form_DsbB/BdbC"/>
</dbReference>
<dbReference type="InterPro" id="IPR023380">
    <property type="entry name" value="DsbB-like_sf"/>
</dbReference>
<evidence type="ECO:0000256" key="12">
    <source>
        <dbReference type="ARBA" id="ARBA00023186"/>
    </source>
</evidence>
<keyword evidence="8 14" id="KW-1133">Transmembrane helix</keyword>
<keyword evidence="13 14" id="KW-0676">Redox-active center</keyword>
<evidence type="ECO:0000256" key="13">
    <source>
        <dbReference type="ARBA" id="ARBA00023284"/>
    </source>
</evidence>
<feature type="topological domain" description="Cytoplasmic" evidence="14">
    <location>
        <begin position="1"/>
        <end position="16"/>
    </location>
</feature>
<dbReference type="RefSeq" id="WP_109762898.1">
    <property type="nucleotide sequence ID" value="NZ_QGGU01000004.1"/>
</dbReference>
<organism evidence="16 17">
    <name type="scientific">Pleionea mediterranea</name>
    <dbReference type="NCBI Taxonomy" id="523701"/>
    <lineage>
        <taxon>Bacteria</taxon>
        <taxon>Pseudomonadati</taxon>
        <taxon>Pseudomonadota</taxon>
        <taxon>Gammaproteobacteria</taxon>
        <taxon>Oceanospirillales</taxon>
        <taxon>Pleioneaceae</taxon>
        <taxon>Pleionea</taxon>
    </lineage>
</organism>
<dbReference type="OrthoDB" id="3711263at2"/>
<comment type="caution">
    <text evidence="14">Lacks conserved residue(s) required for the propagation of feature annotation.</text>
</comment>
<evidence type="ECO:0000256" key="11">
    <source>
        <dbReference type="ARBA" id="ARBA00023157"/>
    </source>
</evidence>
<dbReference type="GO" id="GO:0015035">
    <property type="term" value="F:protein-disulfide reductase activity"/>
    <property type="evidence" value="ECO:0007669"/>
    <property type="project" value="UniProtKB-UniRule"/>
</dbReference>
<dbReference type="GO" id="GO:0005886">
    <property type="term" value="C:plasma membrane"/>
    <property type="evidence" value="ECO:0007669"/>
    <property type="project" value="UniProtKB-SubCell"/>
</dbReference>
<evidence type="ECO:0000256" key="3">
    <source>
        <dbReference type="ARBA" id="ARBA00022448"/>
    </source>
</evidence>